<feature type="transmembrane region" description="Helical" evidence="7">
    <location>
        <begin position="399"/>
        <end position="419"/>
    </location>
</feature>
<evidence type="ECO:0000256" key="5">
    <source>
        <dbReference type="ARBA" id="ARBA00023136"/>
    </source>
</evidence>
<dbReference type="SUPFAM" id="SSF103473">
    <property type="entry name" value="MFS general substrate transporter"/>
    <property type="match status" value="1"/>
</dbReference>
<dbReference type="GO" id="GO:0016020">
    <property type="term" value="C:membrane"/>
    <property type="evidence" value="ECO:0007669"/>
    <property type="project" value="UniProtKB-SubCell"/>
</dbReference>
<reference evidence="9" key="1">
    <citation type="journal article" date="2016" name="Genome Announc.">
        <title>Genome sequence of Ustilaginoidea virens IPU010, a rice pathogenic fungus causing false smut.</title>
        <authorList>
            <person name="Kumagai T."/>
            <person name="Ishii T."/>
            <person name="Terai G."/>
            <person name="Umemura M."/>
            <person name="Machida M."/>
            <person name="Asai K."/>
        </authorList>
    </citation>
    <scope>NUCLEOTIDE SEQUENCE [LARGE SCALE GENOMIC DNA]</scope>
    <source>
        <strain evidence="9">IPU010</strain>
    </source>
</reference>
<evidence type="ECO:0000256" key="4">
    <source>
        <dbReference type="ARBA" id="ARBA00022989"/>
    </source>
</evidence>
<feature type="transmembrane region" description="Helical" evidence="7">
    <location>
        <begin position="269"/>
        <end position="290"/>
    </location>
</feature>
<evidence type="ECO:0000313" key="9">
    <source>
        <dbReference type="Proteomes" id="UP000054053"/>
    </source>
</evidence>
<evidence type="ECO:0000256" key="7">
    <source>
        <dbReference type="SAM" id="Phobius"/>
    </source>
</evidence>
<sequence length="622" mass="67755">MRLADETPANTTVPQPQPVSGETKTLEPTTPNSHHGDIAILNQGYEGKPTDEEFKNLRRVPVQIPTIAYLLCIVEFCERASYIGCAQVWTNYINRPLPKGGNGYGAVAGGSQATQGALGMGEQIANATTQSFSLLAYSLPLLFGHLGDTRFGRFPMIFWGVITSGVGHAFIVAGGAKQLLDNGTAKIPFFIGVYILAVGAAMFKPVLSPLILDQMQSHVPVVKILESGERVIEDPEHGSERVMLWFYLMTNVGGLMSTATSYSARYVGWWLAFLLPLLLYLPLPLLLLWLKPRLKLRKPGGSDLPNTFRVIGHGLADGGVFRIGRSGWWENAKPSSRARKGLPPEDHYPDEFVVDVQRTLQAASMFFFFPVQYWNSTGFGSASNFLGTMLTGNGVPNDVVGNFNCVSVIVFGFALNYAVYPLLRKARIRYGPVSRLTTGFFLSTLAGVGNTVLCYKAYQTSPCGWYGSSDAKCVNEGLMSPISLWWQVIPYALGGLSELFIDVPSYSIAYSRSPENMRGLLQALSLFAIGFAEIANLLCSSVVVDPYLIRAFGVPAVVGVFVTVGFWLMFRHIDKEEFVLSTTQTSEAEKAGIAARSEVAEGGGSCYGPARPAGLREERKGQ</sequence>
<comment type="subcellular location">
    <subcellularLocation>
        <location evidence="1">Membrane</location>
        <topology evidence="1">Multi-pass membrane protein</topology>
    </subcellularLocation>
</comment>
<protein>
    <submittedName>
        <fullName evidence="8">Uncharacterized protein</fullName>
    </submittedName>
</protein>
<feature type="region of interest" description="Disordered" evidence="6">
    <location>
        <begin position="1"/>
        <end position="38"/>
    </location>
</feature>
<dbReference type="Pfam" id="PF00854">
    <property type="entry name" value="PTR2"/>
    <property type="match status" value="1"/>
</dbReference>
<feature type="transmembrane region" description="Helical" evidence="7">
    <location>
        <begin position="488"/>
        <end position="508"/>
    </location>
</feature>
<feature type="transmembrane region" description="Helical" evidence="7">
    <location>
        <begin position="549"/>
        <end position="570"/>
    </location>
</feature>
<evidence type="ECO:0000256" key="2">
    <source>
        <dbReference type="ARBA" id="ARBA00005982"/>
    </source>
</evidence>
<proteinExistence type="inferred from homology"/>
<evidence type="ECO:0000256" key="3">
    <source>
        <dbReference type="ARBA" id="ARBA00022692"/>
    </source>
</evidence>
<organism evidence="8 9">
    <name type="scientific">Ustilaginoidea virens</name>
    <name type="common">Rice false smut fungus</name>
    <name type="synonym">Villosiclava virens</name>
    <dbReference type="NCBI Taxonomy" id="1159556"/>
    <lineage>
        <taxon>Eukaryota</taxon>
        <taxon>Fungi</taxon>
        <taxon>Dikarya</taxon>
        <taxon>Ascomycota</taxon>
        <taxon>Pezizomycotina</taxon>
        <taxon>Sordariomycetes</taxon>
        <taxon>Hypocreomycetidae</taxon>
        <taxon>Hypocreales</taxon>
        <taxon>Clavicipitaceae</taxon>
        <taxon>Ustilaginoidea</taxon>
    </lineage>
</organism>
<feature type="transmembrane region" description="Helical" evidence="7">
    <location>
        <begin position="366"/>
        <end position="387"/>
    </location>
</feature>
<feature type="transmembrane region" description="Helical" evidence="7">
    <location>
        <begin position="520"/>
        <end position="543"/>
    </location>
</feature>
<dbReference type="PANTHER" id="PTHR11654">
    <property type="entry name" value="OLIGOPEPTIDE TRANSPORTER-RELATED"/>
    <property type="match status" value="1"/>
</dbReference>
<evidence type="ECO:0000256" key="1">
    <source>
        <dbReference type="ARBA" id="ARBA00004141"/>
    </source>
</evidence>
<evidence type="ECO:0000313" key="8">
    <source>
        <dbReference type="EMBL" id="GAO18585.1"/>
    </source>
</evidence>
<dbReference type="HOGENOM" id="CLU_004790_4_3_1"/>
<keyword evidence="5 7" id="KW-0472">Membrane</keyword>
<evidence type="ECO:0000256" key="6">
    <source>
        <dbReference type="SAM" id="MobiDB-lite"/>
    </source>
</evidence>
<keyword evidence="4 7" id="KW-1133">Transmembrane helix</keyword>
<feature type="transmembrane region" description="Helical" evidence="7">
    <location>
        <begin position="440"/>
        <end position="458"/>
    </location>
</feature>
<dbReference type="InterPro" id="IPR036259">
    <property type="entry name" value="MFS_trans_sf"/>
</dbReference>
<dbReference type="AlphaFoldDB" id="A0A063C1C2"/>
<feature type="transmembrane region" description="Helical" evidence="7">
    <location>
        <begin position="156"/>
        <end position="175"/>
    </location>
</feature>
<name>A0A063C1C2_USTVR</name>
<accession>A0A063C1C2</accession>
<dbReference type="Proteomes" id="UP000054053">
    <property type="component" value="Unassembled WGS sequence"/>
</dbReference>
<feature type="transmembrane region" description="Helical" evidence="7">
    <location>
        <begin position="187"/>
        <end position="207"/>
    </location>
</feature>
<dbReference type="InterPro" id="IPR000109">
    <property type="entry name" value="POT_fam"/>
</dbReference>
<dbReference type="Gene3D" id="1.20.1250.20">
    <property type="entry name" value="MFS general substrate transporter like domains"/>
    <property type="match status" value="1"/>
</dbReference>
<comment type="similarity">
    <text evidence="2">Belongs to the major facilitator superfamily. Proton-dependent oligopeptide transporter (POT/PTR) (TC 2.A.17) family.</text>
</comment>
<gene>
    <name evidence="8" type="ORF">UVI_02021730</name>
</gene>
<comment type="caution">
    <text evidence="8">The sequence shown here is derived from an EMBL/GenBank/DDBJ whole genome shotgun (WGS) entry which is preliminary data.</text>
</comment>
<feature type="compositionally biased region" description="Polar residues" evidence="6">
    <location>
        <begin position="8"/>
        <end position="33"/>
    </location>
</feature>
<keyword evidence="3 7" id="KW-0812">Transmembrane</keyword>
<dbReference type="EMBL" id="BBTG02000008">
    <property type="protein sequence ID" value="GAO18585.1"/>
    <property type="molecule type" value="Genomic_DNA"/>
</dbReference>
<feature type="region of interest" description="Disordered" evidence="6">
    <location>
        <begin position="600"/>
        <end position="622"/>
    </location>
</feature>
<dbReference type="GO" id="GO:0022857">
    <property type="term" value="F:transmembrane transporter activity"/>
    <property type="evidence" value="ECO:0007669"/>
    <property type="project" value="InterPro"/>
</dbReference>